<dbReference type="AlphaFoldDB" id="A0A3P7KXJ1"/>
<evidence type="ECO:0000256" key="1">
    <source>
        <dbReference type="SAM" id="MobiDB-lite"/>
    </source>
</evidence>
<proteinExistence type="predicted"/>
<gene>
    <name evidence="2" type="ORF">DILT_LOCUS5105</name>
</gene>
<evidence type="ECO:0000313" key="2">
    <source>
        <dbReference type="EMBL" id="VDN09274.1"/>
    </source>
</evidence>
<keyword evidence="3" id="KW-1185">Reference proteome</keyword>
<reference evidence="2 3" key="1">
    <citation type="submission" date="2018-11" db="EMBL/GenBank/DDBJ databases">
        <authorList>
            <consortium name="Pathogen Informatics"/>
        </authorList>
    </citation>
    <scope>NUCLEOTIDE SEQUENCE [LARGE SCALE GENOMIC DNA]</scope>
</reference>
<name>A0A3P7KXJ1_DIBLA</name>
<protein>
    <submittedName>
        <fullName evidence="2">Uncharacterized protein</fullName>
    </submittedName>
</protein>
<feature type="region of interest" description="Disordered" evidence="1">
    <location>
        <begin position="1"/>
        <end position="26"/>
    </location>
</feature>
<dbReference type="EMBL" id="UYRU01046717">
    <property type="protein sequence ID" value="VDN09274.1"/>
    <property type="molecule type" value="Genomic_DNA"/>
</dbReference>
<organism evidence="2 3">
    <name type="scientific">Dibothriocephalus latus</name>
    <name type="common">Fish tapeworm</name>
    <name type="synonym">Diphyllobothrium latum</name>
    <dbReference type="NCBI Taxonomy" id="60516"/>
    <lineage>
        <taxon>Eukaryota</taxon>
        <taxon>Metazoa</taxon>
        <taxon>Spiralia</taxon>
        <taxon>Lophotrochozoa</taxon>
        <taxon>Platyhelminthes</taxon>
        <taxon>Cestoda</taxon>
        <taxon>Eucestoda</taxon>
        <taxon>Diphyllobothriidea</taxon>
        <taxon>Diphyllobothriidae</taxon>
        <taxon>Dibothriocephalus</taxon>
    </lineage>
</organism>
<accession>A0A3P7KXJ1</accession>
<sequence length="93" mass="10057">MSDLAGLTDVTDSTSPRVAISGSGSGKLYQFYSPKTETESRRSQNSFHVLTNGVEPSLEFLSSSTPPGGLQRRIEDSIAKLVRRTTENVPKPS</sequence>
<evidence type="ECO:0000313" key="3">
    <source>
        <dbReference type="Proteomes" id="UP000281553"/>
    </source>
</evidence>
<dbReference type="Proteomes" id="UP000281553">
    <property type="component" value="Unassembled WGS sequence"/>
</dbReference>